<evidence type="ECO:0000256" key="4">
    <source>
        <dbReference type="SAM" id="SignalP"/>
    </source>
</evidence>
<keyword evidence="7" id="KW-1185">Reference proteome</keyword>
<dbReference type="Gene3D" id="3.10.105.10">
    <property type="entry name" value="Dipeptide-binding Protein, Domain 3"/>
    <property type="match status" value="1"/>
</dbReference>
<organism evidence="6 7">
    <name type="scientific">Xylanimonas cellulosilytica (strain DSM 15894 / JCM 12276 / CECT 5975 / KCTC 9989 / LMG 20990 / NBRC 107835 / XIL07)</name>
    <dbReference type="NCBI Taxonomy" id="446471"/>
    <lineage>
        <taxon>Bacteria</taxon>
        <taxon>Bacillati</taxon>
        <taxon>Actinomycetota</taxon>
        <taxon>Actinomycetes</taxon>
        <taxon>Micrococcales</taxon>
        <taxon>Promicromonosporaceae</taxon>
        <taxon>Xylanimonas</taxon>
    </lineage>
</organism>
<dbReference type="Gene3D" id="3.40.190.10">
    <property type="entry name" value="Periplasmic binding protein-like II"/>
    <property type="match status" value="1"/>
</dbReference>
<dbReference type="RefSeq" id="WP_012879912.1">
    <property type="nucleotide sequence ID" value="NC_013530.1"/>
</dbReference>
<dbReference type="PIRSF" id="PIRSF002741">
    <property type="entry name" value="MppA"/>
    <property type="match status" value="1"/>
</dbReference>
<evidence type="ECO:0000256" key="2">
    <source>
        <dbReference type="ARBA" id="ARBA00022448"/>
    </source>
</evidence>
<dbReference type="PROSITE" id="PS51257">
    <property type="entry name" value="PROKAR_LIPOPROTEIN"/>
    <property type="match status" value="1"/>
</dbReference>
<dbReference type="SUPFAM" id="SSF53850">
    <property type="entry name" value="Periplasmic binding protein-like II"/>
    <property type="match status" value="1"/>
</dbReference>
<dbReference type="InterPro" id="IPR030678">
    <property type="entry name" value="Peptide/Ni-bd"/>
</dbReference>
<reference evidence="7" key="1">
    <citation type="submission" date="2009-11" db="EMBL/GenBank/DDBJ databases">
        <title>The complete chromosome of Xylanimonas cellulosilytica DSM 15894.</title>
        <authorList>
            <consortium name="US DOE Joint Genome Institute (JGI-PGF)"/>
            <person name="Lucas S."/>
            <person name="Copeland A."/>
            <person name="Lapidus A."/>
            <person name="Glavina del Rio T."/>
            <person name="Dalin E."/>
            <person name="Tice H."/>
            <person name="Bruce D."/>
            <person name="Goodwin L."/>
            <person name="Pitluck S."/>
            <person name="Kyrpides N."/>
            <person name="Mavromatis K."/>
            <person name="Ivanova N."/>
            <person name="Mikhailova N."/>
            <person name="Foster B."/>
            <person name="Clum A."/>
            <person name="Brettin T."/>
            <person name="Detter J.C."/>
            <person name="Han C."/>
            <person name="Larimer F."/>
            <person name="Land M."/>
            <person name="Hauser L."/>
            <person name="Markowitz V."/>
            <person name="Cheng J.F."/>
            <person name="Hugenholtz P."/>
            <person name="Woyke T."/>
            <person name="Wu D."/>
            <person name="Gehrich-Schroeter G."/>
            <person name="Schneider S."/>
            <person name="Pukall S.R."/>
            <person name="Klenk H.P."/>
            <person name="Eisen J.A."/>
        </authorList>
    </citation>
    <scope>NUCLEOTIDE SEQUENCE [LARGE SCALE GENOMIC DNA]</scope>
    <source>
        <strain evidence="7">DSM 15894 / CECT 5975 / LMG 20990 / XIL07</strain>
    </source>
</reference>
<dbReference type="InterPro" id="IPR000914">
    <property type="entry name" value="SBP_5_dom"/>
</dbReference>
<feature type="chain" id="PRO_5039727287" evidence="4">
    <location>
        <begin position="34"/>
        <end position="529"/>
    </location>
</feature>
<dbReference type="KEGG" id="xce:Xcel_3169"/>
<dbReference type="HOGENOM" id="CLU_017028_7_4_11"/>
<dbReference type="GO" id="GO:0042597">
    <property type="term" value="C:periplasmic space"/>
    <property type="evidence" value="ECO:0007669"/>
    <property type="project" value="UniProtKB-ARBA"/>
</dbReference>
<dbReference type="Pfam" id="PF00496">
    <property type="entry name" value="SBP_bac_5"/>
    <property type="match status" value="1"/>
</dbReference>
<keyword evidence="3 4" id="KW-0732">Signal</keyword>
<sequence length="529" mass="55603">MPQTSRHRARRGLAGLTALAVAALAACAPSSGATDAGGAADAKDTLVVGLPGSLSSLDPAVEGGILNYYVAAITSEGLVRLGEDGSLQPAIAEDWTTTDATTFVFDIRQGVDFQDGTELTVDDVLYSIDRARDAVSSPSTAAYWPEVASVEQTGDWQVTITLAAPSASFLTTVSNAAALFITSRAYGEANPTAGTAQAPGLGTGPYEPVEFAPDSHATFEATGTWWGGESAYKTVRFDFIPDENTRLLARKSGDIDIALNVPLDQVDTWQSDDTNVVLAADNSYVGFQVNQTAKPFDDVHVRRAIAHAIDRDAIVSAVLQGHGEAAVGFPTPEALGGYVGAEEATSLLDGLPGLDFDLDAAKAELAQSSVPQGFSTEIVYPNTGPQLGQAALAIAENLNGLGIELTVTEVPIEQWFTTLEGPDRGLHFTWYFSTTGDPGEVIGWYLRPGNPYGWTNPEGEAALTAAATTPDPKERATQILQANALANEDVAAIPLWWGQAATAVAADLQFDDYTPFTLLGVWPDALTAH</sequence>
<evidence type="ECO:0000256" key="1">
    <source>
        <dbReference type="ARBA" id="ARBA00005695"/>
    </source>
</evidence>
<feature type="signal peptide" evidence="4">
    <location>
        <begin position="1"/>
        <end position="33"/>
    </location>
</feature>
<dbReference type="EMBL" id="CP001821">
    <property type="protein sequence ID" value="ACZ32170.1"/>
    <property type="molecule type" value="Genomic_DNA"/>
</dbReference>
<comment type="similarity">
    <text evidence="1">Belongs to the bacterial solute-binding protein 5 family.</text>
</comment>
<dbReference type="CDD" id="cd00995">
    <property type="entry name" value="PBP2_NikA_DppA_OppA_like"/>
    <property type="match status" value="1"/>
</dbReference>
<dbReference type="eggNOG" id="COG0747">
    <property type="taxonomic scope" value="Bacteria"/>
</dbReference>
<evidence type="ECO:0000259" key="5">
    <source>
        <dbReference type="Pfam" id="PF00496"/>
    </source>
</evidence>
<feature type="domain" description="Solute-binding protein family 5" evidence="5">
    <location>
        <begin position="87"/>
        <end position="450"/>
    </location>
</feature>
<protein>
    <submittedName>
        <fullName evidence="6">Extracellular solute-binding protein family 5</fullName>
    </submittedName>
</protein>
<keyword evidence="2" id="KW-0813">Transport</keyword>
<dbReference type="PANTHER" id="PTHR30290">
    <property type="entry name" value="PERIPLASMIC BINDING COMPONENT OF ABC TRANSPORTER"/>
    <property type="match status" value="1"/>
</dbReference>
<dbReference type="STRING" id="446471.Xcel_3169"/>
<reference evidence="6 7" key="2">
    <citation type="journal article" date="2010" name="Stand. Genomic Sci.">
        <title>Complete genome sequence of Xylanimonas cellulosilytica type strain (XIL07).</title>
        <authorList>
            <person name="Foster B."/>
            <person name="Pukall R."/>
            <person name="Abt B."/>
            <person name="Nolan M."/>
            <person name="Glavina Del Rio T."/>
            <person name="Chen F."/>
            <person name="Lucas S."/>
            <person name="Tice H."/>
            <person name="Pitluck S."/>
            <person name="Cheng J.-F."/>
            <person name="Chertkov O."/>
            <person name="Brettin T."/>
            <person name="Han C."/>
            <person name="Detter J.C."/>
            <person name="Bruce D."/>
            <person name="Goodwin L."/>
            <person name="Ivanova N."/>
            <person name="Mavromatis K."/>
            <person name="Pati A."/>
            <person name="Mikhailova N."/>
            <person name="Chen A."/>
            <person name="Palaniappan K."/>
            <person name="Land M."/>
            <person name="Hauser L."/>
            <person name="Chang Y.-J."/>
            <person name="Jeffries C.D."/>
            <person name="Chain P."/>
            <person name="Rohde M."/>
            <person name="Goeker M."/>
            <person name="Bristow J."/>
            <person name="Eisen J.A."/>
            <person name="Markowitz V."/>
            <person name="Hugenholtz P."/>
            <person name="Kyrpides N.C."/>
            <person name="Klenk H.-P."/>
            <person name="Lapidus A."/>
        </authorList>
    </citation>
    <scope>NUCLEOTIDE SEQUENCE [LARGE SCALE GENOMIC DNA]</scope>
    <source>
        <strain evidence="7">DSM 15894 / CECT 5975 / LMG 20990 / XIL07</strain>
    </source>
</reference>
<dbReference type="InterPro" id="IPR039424">
    <property type="entry name" value="SBP_5"/>
</dbReference>
<dbReference type="Proteomes" id="UP000002255">
    <property type="component" value="Chromosome"/>
</dbReference>
<dbReference type="AlphaFoldDB" id="D1C0G7"/>
<evidence type="ECO:0000313" key="7">
    <source>
        <dbReference type="Proteomes" id="UP000002255"/>
    </source>
</evidence>
<dbReference type="GO" id="GO:1904680">
    <property type="term" value="F:peptide transmembrane transporter activity"/>
    <property type="evidence" value="ECO:0007669"/>
    <property type="project" value="TreeGrafter"/>
</dbReference>
<evidence type="ECO:0000256" key="3">
    <source>
        <dbReference type="ARBA" id="ARBA00022729"/>
    </source>
</evidence>
<gene>
    <name evidence="6" type="ordered locus">Xcel_3169</name>
</gene>
<dbReference type="GO" id="GO:0043190">
    <property type="term" value="C:ATP-binding cassette (ABC) transporter complex"/>
    <property type="evidence" value="ECO:0007669"/>
    <property type="project" value="InterPro"/>
</dbReference>
<proteinExistence type="inferred from homology"/>
<dbReference type="Gene3D" id="3.90.76.10">
    <property type="entry name" value="Dipeptide-binding Protein, Domain 1"/>
    <property type="match status" value="1"/>
</dbReference>
<dbReference type="GO" id="GO:0015833">
    <property type="term" value="P:peptide transport"/>
    <property type="evidence" value="ECO:0007669"/>
    <property type="project" value="TreeGrafter"/>
</dbReference>
<evidence type="ECO:0000313" key="6">
    <source>
        <dbReference type="EMBL" id="ACZ32170.1"/>
    </source>
</evidence>
<name>D1C0G7_XYLCX</name>
<dbReference type="PANTHER" id="PTHR30290:SF9">
    <property type="entry name" value="OLIGOPEPTIDE-BINDING PROTEIN APPA"/>
    <property type="match status" value="1"/>
</dbReference>
<accession>D1C0G7</accession>